<reference evidence="6 7" key="1">
    <citation type="submission" date="2018-10" db="EMBL/GenBank/DDBJ databases">
        <title>Sequencing the genomes of 1000 actinobacteria strains.</title>
        <authorList>
            <person name="Klenk H.-P."/>
        </authorList>
    </citation>
    <scope>NUCLEOTIDE SEQUENCE [LARGE SCALE GENOMIC DNA]</scope>
    <source>
        <strain evidence="6 7">DSM 45175</strain>
    </source>
</reference>
<dbReference type="InterPro" id="IPR036388">
    <property type="entry name" value="WH-like_DNA-bd_sf"/>
</dbReference>
<feature type="region of interest" description="Disordered" evidence="4">
    <location>
        <begin position="152"/>
        <end position="179"/>
    </location>
</feature>
<dbReference type="SUPFAM" id="SSF46785">
    <property type="entry name" value="Winged helix' DNA-binding domain"/>
    <property type="match status" value="1"/>
</dbReference>
<evidence type="ECO:0000313" key="7">
    <source>
        <dbReference type="Proteomes" id="UP000277671"/>
    </source>
</evidence>
<evidence type="ECO:0000313" key="6">
    <source>
        <dbReference type="EMBL" id="RKR87464.1"/>
    </source>
</evidence>
<evidence type="ECO:0000256" key="4">
    <source>
        <dbReference type="SAM" id="MobiDB-lite"/>
    </source>
</evidence>
<accession>A0A495JGF9</accession>
<dbReference type="GO" id="GO:0003700">
    <property type="term" value="F:DNA-binding transcription factor activity"/>
    <property type="evidence" value="ECO:0007669"/>
    <property type="project" value="InterPro"/>
</dbReference>
<dbReference type="EMBL" id="RBKT01000001">
    <property type="protein sequence ID" value="RKR87464.1"/>
    <property type="molecule type" value="Genomic_DNA"/>
</dbReference>
<dbReference type="Proteomes" id="UP000277671">
    <property type="component" value="Unassembled WGS sequence"/>
</dbReference>
<dbReference type="InterPro" id="IPR000835">
    <property type="entry name" value="HTH_MarR-typ"/>
</dbReference>
<dbReference type="InterPro" id="IPR036390">
    <property type="entry name" value="WH_DNA-bd_sf"/>
</dbReference>
<dbReference type="Gene3D" id="1.10.287.160">
    <property type="entry name" value="HR1 repeat"/>
    <property type="match status" value="1"/>
</dbReference>
<evidence type="ECO:0000256" key="3">
    <source>
        <dbReference type="ARBA" id="ARBA00023163"/>
    </source>
</evidence>
<evidence type="ECO:0000259" key="5">
    <source>
        <dbReference type="Pfam" id="PF12802"/>
    </source>
</evidence>
<evidence type="ECO:0000256" key="2">
    <source>
        <dbReference type="ARBA" id="ARBA00023125"/>
    </source>
</evidence>
<dbReference type="GO" id="GO:0003677">
    <property type="term" value="F:DNA binding"/>
    <property type="evidence" value="ECO:0007669"/>
    <property type="project" value="UniProtKB-KW"/>
</dbReference>
<dbReference type="InterPro" id="IPR052362">
    <property type="entry name" value="HTH-GbsR_regulator"/>
</dbReference>
<dbReference type="OrthoDB" id="67158at2"/>
<protein>
    <submittedName>
        <fullName evidence="6">MarR family protein</fullName>
    </submittedName>
</protein>
<dbReference type="PANTHER" id="PTHR38465:SF2">
    <property type="entry name" value="HTH-TYPE TRANSCRIPTIONAL REGULATOR MMPR5"/>
    <property type="match status" value="1"/>
</dbReference>
<evidence type="ECO:0000256" key="1">
    <source>
        <dbReference type="ARBA" id="ARBA00023015"/>
    </source>
</evidence>
<name>A0A495JGF9_9ACTN</name>
<keyword evidence="1" id="KW-0805">Transcription regulation</keyword>
<dbReference type="Pfam" id="PF12802">
    <property type="entry name" value="MarR_2"/>
    <property type="match status" value="1"/>
</dbReference>
<keyword evidence="7" id="KW-1185">Reference proteome</keyword>
<sequence>MVEFSPERRYIEDVGIVLTGLGLPPAYGKVLGWLLICDPPHATATEIAEATGLSKGSVSTGIRMLESSQLVRRVANPGRRGIAWELSPDAFTRAAESDRFRIFRKLMDRGIELLGGERSPLTDRLVYTRDLYAFIERELPGFIERFKTEHAQKMASTQRGEADDRVGHQHREPDQDVRP</sequence>
<dbReference type="PANTHER" id="PTHR38465">
    <property type="entry name" value="HTH-TYPE TRANSCRIPTIONAL REGULATOR MJ1563-RELATED"/>
    <property type="match status" value="1"/>
</dbReference>
<feature type="domain" description="HTH marR-type" evidence="5">
    <location>
        <begin position="21"/>
        <end position="78"/>
    </location>
</feature>
<dbReference type="AlphaFoldDB" id="A0A495JGF9"/>
<feature type="compositionally biased region" description="Basic and acidic residues" evidence="4">
    <location>
        <begin position="160"/>
        <end position="179"/>
    </location>
</feature>
<comment type="caution">
    <text evidence="6">The sequence shown here is derived from an EMBL/GenBank/DDBJ whole genome shotgun (WGS) entry which is preliminary data.</text>
</comment>
<keyword evidence="2" id="KW-0238">DNA-binding</keyword>
<keyword evidence="3" id="KW-0804">Transcription</keyword>
<gene>
    <name evidence="6" type="ORF">BDK92_1742</name>
</gene>
<organism evidence="6 7">
    <name type="scientific">Micromonospora pisi</name>
    <dbReference type="NCBI Taxonomy" id="589240"/>
    <lineage>
        <taxon>Bacteria</taxon>
        <taxon>Bacillati</taxon>
        <taxon>Actinomycetota</taxon>
        <taxon>Actinomycetes</taxon>
        <taxon>Micromonosporales</taxon>
        <taxon>Micromonosporaceae</taxon>
        <taxon>Micromonospora</taxon>
    </lineage>
</organism>
<dbReference type="RefSeq" id="WP_121156225.1">
    <property type="nucleotide sequence ID" value="NZ_RBKT01000001.1"/>
</dbReference>
<dbReference type="Gene3D" id="1.10.10.10">
    <property type="entry name" value="Winged helix-like DNA-binding domain superfamily/Winged helix DNA-binding domain"/>
    <property type="match status" value="1"/>
</dbReference>
<proteinExistence type="predicted"/>